<dbReference type="InterPro" id="IPR001296">
    <property type="entry name" value="Glyco_trans_1"/>
</dbReference>
<dbReference type="SUPFAM" id="SSF53756">
    <property type="entry name" value="UDP-Glycosyltransferase/glycogen phosphorylase"/>
    <property type="match status" value="1"/>
</dbReference>
<evidence type="ECO:0000259" key="14">
    <source>
        <dbReference type="Pfam" id="PF00534"/>
    </source>
</evidence>
<feature type="active site" description="Proton acceptor" evidence="11">
    <location>
        <position position="60"/>
    </location>
</feature>
<dbReference type="FunFam" id="3.40.50.2000:FF:000032">
    <property type="entry name" value="3-deoxy-D-manno-octulosonic acid transferase"/>
    <property type="match status" value="1"/>
</dbReference>
<feature type="domain" description="3-deoxy-D-manno-octulosonic-acid transferase N-terminal" evidence="15">
    <location>
        <begin position="33"/>
        <end position="210"/>
    </location>
</feature>
<evidence type="ECO:0000256" key="3">
    <source>
        <dbReference type="ARBA" id="ARBA00006380"/>
    </source>
</evidence>
<evidence type="ECO:0000256" key="12">
    <source>
        <dbReference type="PIRSR" id="PIRSR639901-2"/>
    </source>
</evidence>
<keyword evidence="7 13" id="KW-0808">Transferase</keyword>
<dbReference type="PANTHER" id="PTHR42755:SF1">
    <property type="entry name" value="3-DEOXY-D-MANNO-OCTULOSONIC ACID TRANSFERASE, MITOCHONDRIAL-RELATED"/>
    <property type="match status" value="1"/>
</dbReference>
<dbReference type="InterPro" id="IPR038107">
    <property type="entry name" value="Glycos_transf_N_sf"/>
</dbReference>
<evidence type="ECO:0000256" key="5">
    <source>
        <dbReference type="ARBA" id="ARBA00019077"/>
    </source>
</evidence>
<dbReference type="GO" id="GO:0009245">
    <property type="term" value="P:lipid A biosynthetic process"/>
    <property type="evidence" value="ECO:0007669"/>
    <property type="project" value="TreeGrafter"/>
</dbReference>
<sequence length="423" mass="46837">MRLLYSLVFYLLMPFVLGRMLWRSRLAPAYRRRLGERLGFIPAPAAGEPVIWVHAVSVGETLAAAPLIEDLLARYPGHRLAVTTTTPTGSERVRALFGERVFHVYAPWDLPGAVRRFLKRLQPELLLVMETELWPNMLHHSKRRGCRILLANARLSERSARGYARLAPLIRQMLGQLDCVACQAREDGERFVRLGLEQRRLHITGSIKFDLELDAALRDRAAELRRDLGGDRRPVLLAASTHAGEDEQILAAFGELRRHGDCLLVLVPRHPERFDAVHELCRRAGWRVARRSREGVPGAGDDILLGDTMGELLLLLGTASVAVIGGSLVEHGGHNALEAAAWGVPVVTGPHMFNFEEISALLVTAGAMIRLQQPAALADTLRELLADAPRRRGMGEAGLRVVADNRGARERLLALVAEQLRPG</sequence>
<comment type="similarity">
    <text evidence="3">Belongs to the glycosyltransferase group 1 family. Glycosyltransferase 30 subfamily.</text>
</comment>
<evidence type="ECO:0000256" key="13">
    <source>
        <dbReference type="RuleBase" id="RU365103"/>
    </source>
</evidence>
<dbReference type="GO" id="GO:0009244">
    <property type="term" value="P:lipopolysaccharide core region biosynthetic process"/>
    <property type="evidence" value="ECO:0007669"/>
    <property type="project" value="UniProtKB-UniRule"/>
</dbReference>
<proteinExistence type="inferred from homology"/>
<gene>
    <name evidence="16" type="primary">waaA</name>
    <name evidence="16" type="ORF">JYP50_20775</name>
</gene>
<organism evidence="16 17">
    <name type="scientific">Parahaliea mediterranea</name>
    <dbReference type="NCBI Taxonomy" id="651086"/>
    <lineage>
        <taxon>Bacteria</taxon>
        <taxon>Pseudomonadati</taxon>
        <taxon>Pseudomonadota</taxon>
        <taxon>Gammaproteobacteria</taxon>
        <taxon>Cellvibrionales</taxon>
        <taxon>Halieaceae</taxon>
        <taxon>Parahaliea</taxon>
    </lineage>
</organism>
<evidence type="ECO:0000313" key="16">
    <source>
        <dbReference type="EMBL" id="MBN7799044.1"/>
    </source>
</evidence>
<evidence type="ECO:0000313" key="17">
    <source>
        <dbReference type="Proteomes" id="UP000664303"/>
    </source>
</evidence>
<feature type="site" description="Transition state stabilizer" evidence="12">
    <location>
        <position position="208"/>
    </location>
</feature>
<dbReference type="GO" id="GO:0005886">
    <property type="term" value="C:plasma membrane"/>
    <property type="evidence" value="ECO:0007669"/>
    <property type="project" value="UniProtKB-SubCell"/>
</dbReference>
<feature type="domain" description="Glycosyl transferase family 1" evidence="14">
    <location>
        <begin position="309"/>
        <end position="398"/>
    </location>
</feature>
<protein>
    <recommendedName>
        <fullName evidence="5 13">3-deoxy-D-manno-octulosonic acid transferase</fullName>
        <shortName evidence="13">Kdo transferase</shortName>
        <ecNumber evidence="4 13">2.4.99.12</ecNumber>
    </recommendedName>
    <alternativeName>
        <fullName evidence="9 13">Lipid IV(A) 3-deoxy-D-manno-octulosonic acid transferase</fullName>
    </alternativeName>
</protein>
<dbReference type="Gene3D" id="3.40.50.2000">
    <property type="entry name" value="Glycogen Phosphorylase B"/>
    <property type="match status" value="1"/>
</dbReference>
<dbReference type="EMBL" id="JAFKCZ010000022">
    <property type="protein sequence ID" value="MBN7799044.1"/>
    <property type="molecule type" value="Genomic_DNA"/>
</dbReference>
<dbReference type="Proteomes" id="UP000664303">
    <property type="component" value="Unassembled WGS sequence"/>
</dbReference>
<keyword evidence="6" id="KW-0472">Membrane</keyword>
<keyword evidence="8" id="KW-0812">Transmembrane</keyword>
<evidence type="ECO:0000259" key="15">
    <source>
        <dbReference type="Pfam" id="PF04413"/>
    </source>
</evidence>
<dbReference type="FunFam" id="3.40.50.11720:FF:000001">
    <property type="entry name" value="3-deoxy-D-manno-octulosonic acid transferase"/>
    <property type="match status" value="1"/>
</dbReference>
<evidence type="ECO:0000256" key="11">
    <source>
        <dbReference type="PIRSR" id="PIRSR639901-1"/>
    </source>
</evidence>
<dbReference type="PANTHER" id="PTHR42755">
    <property type="entry name" value="3-DEOXY-MANNO-OCTULOSONATE CYTIDYLYLTRANSFERASE"/>
    <property type="match status" value="1"/>
</dbReference>
<evidence type="ECO:0000256" key="7">
    <source>
        <dbReference type="ARBA" id="ARBA00022679"/>
    </source>
</evidence>
<evidence type="ECO:0000256" key="10">
    <source>
        <dbReference type="ARBA" id="ARBA00049183"/>
    </source>
</evidence>
<comment type="pathway">
    <text evidence="2 13">Bacterial outer membrane biogenesis; LPS core biosynthesis.</text>
</comment>
<dbReference type="Pfam" id="PF00534">
    <property type="entry name" value="Glycos_transf_1"/>
    <property type="match status" value="1"/>
</dbReference>
<dbReference type="RefSeq" id="WP_206562489.1">
    <property type="nucleotide sequence ID" value="NZ_JAFKCZ010000022.1"/>
</dbReference>
<keyword evidence="13" id="KW-1003">Cell membrane</keyword>
<evidence type="ECO:0000256" key="6">
    <source>
        <dbReference type="ARBA" id="ARBA00022519"/>
    </source>
</evidence>
<comment type="subcellular location">
    <subcellularLocation>
        <location evidence="1">Cell inner membrane</location>
        <topology evidence="1">Single-pass membrane protein</topology>
        <orientation evidence="1">Cytoplasmic side</orientation>
    </subcellularLocation>
    <subcellularLocation>
        <location evidence="13">Cell membrane</location>
    </subcellularLocation>
</comment>
<comment type="function">
    <text evidence="13">Involved in lipopolysaccharide (LPS) biosynthesis. Catalyzes the transfer of 3-deoxy-D-manno-octulosonate (Kdo) residue(s) from CMP-Kdo to lipid IV(A), the tetraacyldisaccharide-1,4'-bisphosphate precursor of lipid A.</text>
</comment>
<evidence type="ECO:0000256" key="1">
    <source>
        <dbReference type="ARBA" id="ARBA00004388"/>
    </source>
</evidence>
<keyword evidence="8" id="KW-0735">Signal-anchor</keyword>
<dbReference type="InterPro" id="IPR039901">
    <property type="entry name" value="Kdotransferase"/>
</dbReference>
<dbReference type="Pfam" id="PF04413">
    <property type="entry name" value="Glycos_transf_N"/>
    <property type="match status" value="1"/>
</dbReference>
<keyword evidence="13" id="KW-0448">Lipopolysaccharide biosynthesis</keyword>
<feature type="site" description="Transition state stabilizer" evidence="12">
    <location>
        <position position="130"/>
    </location>
</feature>
<keyword evidence="6" id="KW-0997">Cell inner membrane</keyword>
<evidence type="ECO:0000256" key="8">
    <source>
        <dbReference type="ARBA" id="ARBA00022968"/>
    </source>
</evidence>
<dbReference type="GO" id="GO:0043842">
    <property type="term" value="F:Kdo transferase activity"/>
    <property type="evidence" value="ECO:0007669"/>
    <property type="project" value="UniProtKB-EC"/>
</dbReference>
<evidence type="ECO:0000256" key="4">
    <source>
        <dbReference type="ARBA" id="ARBA00012621"/>
    </source>
</evidence>
<dbReference type="NCBIfam" id="NF004388">
    <property type="entry name" value="PRK05749.1-4"/>
    <property type="match status" value="1"/>
</dbReference>
<dbReference type="InterPro" id="IPR007507">
    <property type="entry name" value="Glycos_transf_N"/>
</dbReference>
<keyword evidence="17" id="KW-1185">Reference proteome</keyword>
<dbReference type="AlphaFoldDB" id="A0A939DJ38"/>
<dbReference type="EC" id="2.4.99.12" evidence="4 13"/>
<comment type="caution">
    <text evidence="16">The sequence shown here is derived from an EMBL/GenBank/DDBJ whole genome shotgun (WGS) entry which is preliminary data.</text>
</comment>
<evidence type="ECO:0000256" key="9">
    <source>
        <dbReference type="ARBA" id="ARBA00031445"/>
    </source>
</evidence>
<reference evidence="16" key="1">
    <citation type="submission" date="2021-02" db="EMBL/GenBank/DDBJ databases">
        <title>PHA producing bacteria isolated from coastal sediment in Guangdong, Shenzhen.</title>
        <authorList>
            <person name="Zheng W."/>
            <person name="Yu S."/>
            <person name="Huang Y."/>
        </authorList>
    </citation>
    <scope>NUCLEOTIDE SEQUENCE</scope>
    <source>
        <strain evidence="16">TN14-10</strain>
    </source>
</reference>
<evidence type="ECO:0000256" key="2">
    <source>
        <dbReference type="ARBA" id="ARBA00004713"/>
    </source>
</evidence>
<comment type="catalytic activity">
    <reaction evidence="10 13">
        <text>lipid IVA (E. coli) + CMP-3-deoxy-beta-D-manno-octulosonate = alpha-Kdo-(2-&gt;6)-lipid IVA (E. coli) + CMP + H(+)</text>
        <dbReference type="Rhea" id="RHEA:28066"/>
        <dbReference type="ChEBI" id="CHEBI:15378"/>
        <dbReference type="ChEBI" id="CHEBI:58603"/>
        <dbReference type="ChEBI" id="CHEBI:60364"/>
        <dbReference type="ChEBI" id="CHEBI:60377"/>
        <dbReference type="ChEBI" id="CHEBI:85987"/>
        <dbReference type="EC" id="2.4.99.12"/>
    </reaction>
</comment>
<keyword evidence="16" id="KW-0328">Glycosyltransferase</keyword>
<dbReference type="Gene3D" id="3.40.50.11720">
    <property type="entry name" value="3-Deoxy-D-manno-octulosonic-acid transferase, N-terminal domain"/>
    <property type="match status" value="1"/>
</dbReference>
<accession>A0A939DJ38</accession>
<name>A0A939DJ38_9GAMM</name>